<dbReference type="STRING" id="28181.BEN30_17360"/>
<dbReference type="EMBL" id="MCGG01000084">
    <property type="protein sequence ID" value="OEJ63805.1"/>
    <property type="molecule type" value="Genomic_DNA"/>
</dbReference>
<dbReference type="Pfam" id="PF09899">
    <property type="entry name" value="DUF2126"/>
    <property type="match status" value="1"/>
</dbReference>
<evidence type="ECO:0000259" key="2">
    <source>
        <dbReference type="SMART" id="SM00460"/>
    </source>
</evidence>
<dbReference type="InterPro" id="IPR002931">
    <property type="entry name" value="Transglutaminase-like"/>
</dbReference>
<dbReference type="InterPro" id="IPR038765">
    <property type="entry name" value="Papain-like_cys_pep_sf"/>
</dbReference>
<dbReference type="Gene3D" id="3.10.620.30">
    <property type="match status" value="1"/>
</dbReference>
<dbReference type="RefSeq" id="WP_069959556.1">
    <property type="nucleotide sequence ID" value="NZ_MCGG01000084.1"/>
</dbReference>
<name>A0A1E5Q301_9PROT</name>
<dbReference type="OrthoDB" id="9804023at2"/>
<dbReference type="InterPro" id="IPR013589">
    <property type="entry name" value="Bac_transglu_N"/>
</dbReference>
<keyword evidence="4" id="KW-1185">Reference proteome</keyword>
<sequence length="1101" mass="123454">MSIHVALHHRTTYVYDKKIKMAPQVIRLRPAPHARTPILSYALNVEPKGYFINWQQDPHGNYQARVVFPDPVEKFQVEVDLVADMSVQNPFDFFLEPDAEDLPLVYEDTLKVELGPYLEAEPAGPLLQAWLDRFPKPSGATVPFLVGLNSRLQGEIDYLIRMEPGVQTCEETLGRAKGSCRDTAWLLIEILRHLGFAARFVSGYLIQLVPDVKSLDGPSGADRDFTDLHAWAEVYLPGAGWVGLDPTSGLLAGEGHIPLAATPRPGSAAPISGAVEPCNVEFEFDMALNRISESPRVTKPYTEQQWQAIDCLGLEIDKTLTENDVRLTLGGEPTFVSIDHVDAEEWNTAAVGDTKRGLADELIRRLHDKFAPGGLLHYGQGKWYPGEPLPRWAFGLYWRRDGVPLWRNEKMIAREDADLEPDIDTAEEFAKGIAERLGVSPAAVTGAYEDPWHFMEKERRLPDNVTLSDSKLDDPLERSRLAKVFTRGLSKPTGYILPLQRWNARDGTHRWHSETWATRTDRLILIPGDSPIGYRLPIASLKHVSAIDYPYVVPADPFSERSELPEPDAQRQPYLQGSEHPNANRQHIVEQSLTSEKVRAAMTVEPRDGRLCVFMPPTETLEDYLDLIAALEDATAECGMPVHIEGYTPPHDPRLNVIKVTPDPGVLEVNIQPAHNWPEMVDITTTVYEQARLSRLGSEKFMLDGRHTGTGGGNHVVMGGATPTDSPFLRRPDLLRSLVTYWQHHPSLSYMFSGMFIGPTSQAPRMDEARHDALYELEIALSQIPEVGTECPPWLIDRILRNLLIDVSGNTHRTEICIDKLYSPDGPTGRLGLVEFRAFEMPPHARMSLAQQLLLRGLIARFWKTPYTGDLVRWGTTLHDRFMLPHAVWNDFTGVIDDMRRAGFPFEADWFAPHFEFRFPRYGSTTFDQIEVEIRQALEPWHVMGEEGATGGTVRYVDSSVERLQVRAAGLTPGRYVIGCNGYRVPLQSTGTAGEYFAGVRFRAWKPASALHPTIGIDAPLTFDLYDTWAGRAVAGCSYHVAHPGGRNFEHFPVNAYEAESRRLVRFFDTGHTPGASPAPIPVDNPEFPMTLDLRRAKARS</sequence>
<dbReference type="Proteomes" id="UP000095347">
    <property type="component" value="Unassembled WGS sequence"/>
</dbReference>
<dbReference type="PANTHER" id="PTHR33490">
    <property type="entry name" value="BLR5614 PROTEIN-RELATED"/>
    <property type="match status" value="1"/>
</dbReference>
<comment type="caution">
    <text evidence="3">The sequence shown here is derived from an EMBL/GenBank/DDBJ whole genome shotgun (WGS) entry which is preliminary data.</text>
</comment>
<reference evidence="4" key="1">
    <citation type="submission" date="2016-07" db="EMBL/GenBank/DDBJ databases">
        <authorList>
            <person name="Florea S."/>
            <person name="Webb J.S."/>
            <person name="Jaromczyk J."/>
            <person name="Schardl C.L."/>
        </authorList>
    </citation>
    <scope>NUCLEOTIDE SEQUENCE [LARGE SCALE GENOMIC DNA]</scope>
    <source>
        <strain evidence="4">MV-1</strain>
    </source>
</reference>
<dbReference type="PANTHER" id="PTHR33490:SF1">
    <property type="entry name" value="SLL1233 PROTEIN"/>
    <property type="match status" value="1"/>
</dbReference>
<dbReference type="AlphaFoldDB" id="A0A1E5Q301"/>
<dbReference type="Pfam" id="PF01841">
    <property type="entry name" value="Transglut_core"/>
    <property type="match status" value="1"/>
</dbReference>
<proteinExistence type="predicted"/>
<organism evidence="3 4">
    <name type="scientific">Magnetovibrio blakemorei</name>
    <dbReference type="NCBI Taxonomy" id="28181"/>
    <lineage>
        <taxon>Bacteria</taxon>
        <taxon>Pseudomonadati</taxon>
        <taxon>Pseudomonadota</taxon>
        <taxon>Alphaproteobacteria</taxon>
        <taxon>Rhodospirillales</taxon>
        <taxon>Magnetovibrionaceae</taxon>
        <taxon>Magnetovibrio</taxon>
    </lineage>
</organism>
<protein>
    <submittedName>
        <fullName evidence="3">IMP dehydrogenase</fullName>
    </submittedName>
</protein>
<feature type="compositionally biased region" description="Polar residues" evidence="1">
    <location>
        <begin position="573"/>
        <end position="583"/>
    </location>
</feature>
<dbReference type="SUPFAM" id="SSF54001">
    <property type="entry name" value="Cysteine proteinases"/>
    <property type="match status" value="1"/>
</dbReference>
<evidence type="ECO:0000256" key="1">
    <source>
        <dbReference type="SAM" id="MobiDB-lite"/>
    </source>
</evidence>
<feature type="domain" description="Transglutaminase-like" evidence="2">
    <location>
        <begin position="172"/>
        <end position="248"/>
    </location>
</feature>
<evidence type="ECO:0000313" key="4">
    <source>
        <dbReference type="Proteomes" id="UP000095347"/>
    </source>
</evidence>
<evidence type="ECO:0000313" key="3">
    <source>
        <dbReference type="EMBL" id="OEJ63805.1"/>
    </source>
</evidence>
<accession>A0A1E5Q301</accession>
<dbReference type="InterPro" id="IPR018667">
    <property type="entry name" value="DUF2126"/>
</dbReference>
<dbReference type="Pfam" id="PF08379">
    <property type="entry name" value="Bact_transglu_N"/>
    <property type="match status" value="1"/>
</dbReference>
<dbReference type="SMART" id="SM00460">
    <property type="entry name" value="TGc"/>
    <property type="match status" value="1"/>
</dbReference>
<gene>
    <name evidence="3" type="ORF">BEN30_17360</name>
</gene>
<feature type="region of interest" description="Disordered" evidence="1">
    <location>
        <begin position="558"/>
        <end position="583"/>
    </location>
</feature>